<accession>A0A149QZ00</accession>
<dbReference type="RefSeq" id="WP_062493964.1">
    <property type="nucleotide sequence ID" value="NZ_LHZB01000090.1"/>
</dbReference>
<reference evidence="1 2" key="1">
    <citation type="submission" date="2015-06" db="EMBL/GenBank/DDBJ databases">
        <title>Improved classification and identification of acetic acid bacteria using matrix-assisted laser desorption/ionization time-of-flight mass spectrometry; Gluconobacter nephelii and Gluconobacter uchimurae are later heterotypic synonyms of Gluconobacter japonicus and Gluconobacter oxydans, respectively.</title>
        <authorList>
            <person name="Li L."/>
            <person name="Cleenwerck I."/>
            <person name="De Vuyst L."/>
            <person name="Vandamme P."/>
        </authorList>
    </citation>
    <scope>NUCLEOTIDE SEQUENCE [LARGE SCALE GENOMIC DNA]</scope>
    <source>
        <strain evidence="1 2">LMG 1764</strain>
    </source>
</reference>
<name>A0A149QZ00_9PROT</name>
<comment type="caution">
    <text evidence="1">The sequence shown here is derived from an EMBL/GenBank/DDBJ whole genome shotgun (WGS) entry which is preliminary data.</text>
</comment>
<dbReference type="EMBL" id="LHZB01000090">
    <property type="protein sequence ID" value="KXV02540.1"/>
    <property type="molecule type" value="Genomic_DNA"/>
</dbReference>
<proteinExistence type="predicted"/>
<protein>
    <submittedName>
        <fullName evidence="1">Uncharacterized protein</fullName>
    </submittedName>
</protein>
<sequence length="168" mass="18496">MASETFVEHRVYGDAEGIATYRKAIGERMAALGQTDIDSYPDGSLIDVQESSFSYPSKQGLNGREFEMAEQAARQAGVVTFVGVVDQDVSRGLARAYNADEGEIASVEMPSDRFDAMYFNEDADTHMSDRSVIGEMWMDCSDALVHGVSTWLELRESPDDAPSCRPSF</sequence>
<evidence type="ECO:0000313" key="1">
    <source>
        <dbReference type="EMBL" id="KXV02540.1"/>
    </source>
</evidence>
<dbReference type="Proteomes" id="UP000075573">
    <property type="component" value="Unassembled WGS sequence"/>
</dbReference>
<gene>
    <name evidence="1" type="ORF">AD929_02290</name>
</gene>
<evidence type="ECO:0000313" key="2">
    <source>
        <dbReference type="Proteomes" id="UP000075573"/>
    </source>
</evidence>
<organism evidence="1 2">
    <name type="scientific">Gluconobacter potus</name>
    <dbReference type="NCBI Taxonomy" id="2724927"/>
    <lineage>
        <taxon>Bacteria</taxon>
        <taxon>Pseudomonadati</taxon>
        <taxon>Pseudomonadota</taxon>
        <taxon>Alphaproteobacteria</taxon>
        <taxon>Acetobacterales</taxon>
        <taxon>Acetobacteraceae</taxon>
        <taxon>Gluconobacter</taxon>
    </lineage>
</organism>
<dbReference type="AlphaFoldDB" id="A0A149QZ00"/>
<dbReference type="PATRIC" id="fig|442.7.peg.2901"/>